<reference evidence="3 4" key="1">
    <citation type="submission" date="2008-07" db="EMBL/GenBank/DDBJ databases">
        <authorList>
            <person name="Tandeau de Marsac N."/>
            <person name="Ferriera S."/>
            <person name="Johnson J."/>
            <person name="Kravitz S."/>
            <person name="Beeson K."/>
            <person name="Sutton G."/>
            <person name="Rogers Y.-H."/>
            <person name="Friedman R."/>
            <person name="Frazier M."/>
            <person name="Venter J.C."/>
        </authorList>
    </citation>
    <scope>NUCLEOTIDE SEQUENCE [LARGE SCALE GENOMIC DNA]</scope>
    <source>
        <strain evidence="3 4">PCC 7420</strain>
    </source>
</reference>
<dbReference type="Proteomes" id="UP000003835">
    <property type="component" value="Unassembled WGS sequence"/>
</dbReference>
<dbReference type="EMBL" id="DS989843">
    <property type="protein sequence ID" value="EDX77661.1"/>
    <property type="molecule type" value="Genomic_DNA"/>
</dbReference>
<evidence type="ECO:0000256" key="1">
    <source>
        <dbReference type="PROSITE-ProRule" id="PRU00339"/>
    </source>
</evidence>
<dbReference type="AlphaFoldDB" id="B4VKA5"/>
<feature type="domain" description="CHAT" evidence="2">
    <location>
        <begin position="662"/>
        <end position="931"/>
    </location>
</feature>
<dbReference type="HOGENOM" id="CLU_002404_0_0_3"/>
<proteinExistence type="predicted"/>
<sequence>MKWASQIFRLKIRSSLRWYASSVILFGLTLFLVTTVLPGISYPVESLHVSGDKVEDRGQRAEGHIAQTDKILHLGDNTRRLKRQSPNAKIANSPTPLEQGIAAFEAGRFADAAQLWQQAAQEYEAKSDRLNQALSLSYLSLAYQNLGQVQDAEQAISQSLDLLQHQDNWESGGLAILGQALNTQGRLQLTKGQAEAALDTWKQASDAYRRAGDETGKLGSQINQAQALQTLGLYRRAQTRLEQANQHLQAQPDSLLKVQGLQSLGIALQELGDPKTSQTLLTQSLAIAQKLNPTPDTSAILLSLGNVARDLQEDDKALDYYQKAAKNATDSLIQIKAQLNQLSLLINTEQEDAAIALLPQIQVSLATLSPSRAAVYAHVNLADSLMRMSSDVETCHGTSGCQLMGLTDNLTPETGSAKALTTNGAKALTTNGAIAQILAKAIQQARQIQDAKAESYALGELGKLYEQKQQLAEAQKLTQQALSLVQVINAGDIAYLWEWQLGRILEKQGNIKDAVAAYTVAVETLRSLRSDLIALPNLQFYFRERVEPVYRQLVGLLLKSDPSQKNLQKAREVIESLQLAELDNFFRNTCIQAQSQQIDQVDPTAAVIYPIILPDRLAVILSLPGQPLHHYQTQLPEAEVNNAFVQLRKFLNPVLSNKQRLRYSQDIYDWLIRPIEAELADNEIKTLVFILDGALRNLPMAALYDGEQYLIEKYSVAVSPGLQLLEPRALDRERLQALIGGLSEERGGFSALPGVELELKKISDQVPSEMLFNQEFTTTTLKQEISDVPFPIVHLATHGQFSSEVEDTFILTWEGPVNVNDLDQLLQVREREDNQPIELLVLSACQTATGDQRAALGLAGVAVRSGARSTLATLWSVRDESTAQLMAEFYQYLTQAENSKAESLRQAQLSILKNPKYEHPYYWAPFVLVGNWL</sequence>
<dbReference type="PROSITE" id="PS50005">
    <property type="entry name" value="TPR"/>
    <property type="match status" value="1"/>
</dbReference>
<dbReference type="InterPro" id="IPR024983">
    <property type="entry name" value="CHAT_dom"/>
</dbReference>
<organism evidence="3 4">
    <name type="scientific">Coleofasciculus chthonoplastes PCC 7420</name>
    <dbReference type="NCBI Taxonomy" id="118168"/>
    <lineage>
        <taxon>Bacteria</taxon>
        <taxon>Bacillati</taxon>
        <taxon>Cyanobacteriota</taxon>
        <taxon>Cyanophyceae</taxon>
        <taxon>Coleofasciculales</taxon>
        <taxon>Coleofasciculaceae</taxon>
        <taxon>Coleofasciculus</taxon>
    </lineage>
</organism>
<dbReference type="eggNOG" id="COG0457">
    <property type="taxonomic scope" value="Bacteria"/>
</dbReference>
<dbReference type="InterPro" id="IPR011990">
    <property type="entry name" value="TPR-like_helical_dom_sf"/>
</dbReference>
<dbReference type="STRING" id="118168.MC7420_2985"/>
<keyword evidence="4" id="KW-1185">Reference proteome</keyword>
<dbReference type="Pfam" id="PF12770">
    <property type="entry name" value="CHAT"/>
    <property type="match status" value="1"/>
</dbReference>
<dbReference type="RefSeq" id="WP_006098922.1">
    <property type="nucleotide sequence ID" value="NZ_DS989843.1"/>
</dbReference>
<accession>B4VKA5</accession>
<gene>
    <name evidence="3" type="ORF">MC7420_2985</name>
</gene>
<evidence type="ECO:0000313" key="4">
    <source>
        <dbReference type="Proteomes" id="UP000003835"/>
    </source>
</evidence>
<evidence type="ECO:0000313" key="3">
    <source>
        <dbReference type="EMBL" id="EDX77661.1"/>
    </source>
</evidence>
<dbReference type="Gene3D" id="1.25.40.10">
    <property type="entry name" value="Tetratricopeptide repeat domain"/>
    <property type="match status" value="3"/>
</dbReference>
<keyword evidence="1" id="KW-0802">TPR repeat</keyword>
<evidence type="ECO:0000259" key="2">
    <source>
        <dbReference type="Pfam" id="PF12770"/>
    </source>
</evidence>
<dbReference type="Pfam" id="PF13424">
    <property type="entry name" value="TPR_12"/>
    <property type="match status" value="1"/>
</dbReference>
<dbReference type="PANTHER" id="PTHR10098">
    <property type="entry name" value="RAPSYN-RELATED"/>
    <property type="match status" value="1"/>
</dbReference>
<dbReference type="OrthoDB" id="446317at2"/>
<dbReference type="eggNOG" id="COG4995">
    <property type="taxonomic scope" value="Bacteria"/>
</dbReference>
<feature type="repeat" description="TPR" evidence="1">
    <location>
        <begin position="298"/>
        <end position="331"/>
    </location>
</feature>
<dbReference type="InterPro" id="IPR019734">
    <property type="entry name" value="TPR_rpt"/>
</dbReference>
<protein>
    <submittedName>
        <fullName evidence="3">Tetratricopeptide repeat domain protein</fullName>
    </submittedName>
</protein>
<name>B4VKA5_9CYAN</name>
<dbReference type="SUPFAM" id="SSF48452">
    <property type="entry name" value="TPR-like"/>
    <property type="match status" value="2"/>
</dbReference>
<dbReference type="PANTHER" id="PTHR10098:SF112">
    <property type="entry name" value="SLR0380 PROTEIN"/>
    <property type="match status" value="1"/>
</dbReference>
<dbReference type="SMART" id="SM00028">
    <property type="entry name" value="TPR"/>
    <property type="match status" value="6"/>
</dbReference>